<reference evidence="2" key="1">
    <citation type="submission" date="2016-10" db="EMBL/GenBank/DDBJ databases">
        <authorList>
            <person name="Varghese N."/>
        </authorList>
    </citation>
    <scope>NUCLEOTIDE SEQUENCE [LARGE SCALE GENOMIC DNA]</scope>
    <source>
        <strain evidence="2">DSM 44719</strain>
    </source>
</reference>
<evidence type="ECO:0000313" key="2">
    <source>
        <dbReference type="Proteomes" id="UP000183407"/>
    </source>
</evidence>
<evidence type="ECO:0000313" key="1">
    <source>
        <dbReference type="EMBL" id="SEE09019.1"/>
    </source>
</evidence>
<dbReference type="RefSeq" id="WP_073358776.1">
    <property type="nucleotide sequence ID" value="NZ_FNTL01000004.1"/>
</dbReference>
<dbReference type="EMBL" id="FNTL01000004">
    <property type="protein sequence ID" value="SEE09019.1"/>
    <property type="molecule type" value="Genomic_DNA"/>
</dbReference>
<dbReference type="Proteomes" id="UP000183407">
    <property type="component" value="Unassembled WGS sequence"/>
</dbReference>
<dbReference type="PANTHER" id="PTHR39441">
    <property type="entry name" value="DUF2252 DOMAIN-CONTAINING PROTEIN"/>
    <property type="match status" value="1"/>
</dbReference>
<organism evidence="1 2">
    <name type="scientific">Rhodococcus jostii</name>
    <dbReference type="NCBI Taxonomy" id="132919"/>
    <lineage>
        <taxon>Bacteria</taxon>
        <taxon>Bacillati</taxon>
        <taxon>Actinomycetota</taxon>
        <taxon>Actinomycetes</taxon>
        <taxon>Mycobacteriales</taxon>
        <taxon>Nocardiaceae</taxon>
        <taxon>Rhodococcus</taxon>
    </lineage>
</organism>
<dbReference type="AlphaFoldDB" id="A0A1H5G008"/>
<sequence>MATSSRAGETTVIDARRSAGKAARESLSRKAQGAFALPDRDPVAVIEAQNATRVQSLVPIRVGRMLDSPFALYRGSAAMMAHDLADSPVTGCQVIASGDAHLANFGLFASPERRMLFDLNDFDEAYPAPWEWDVRRLAASVWINGRDNSYTEEQCADSTSAAVRSYRNSLEALFQLTATERYYHQEETDVLERNPGAQKRQIRAVTEKARKRTSEQVLRKLTTTEADGRPYIVDQFPVIRHSTNYDLGRITEIYLLYLATLRTDVRLLLSQYEVVDYAMRIVGVGSVGTRCWLLLLQGPAGEPLFLQGKEAPRSVLETHGKVATAPASIIRAVAENGQGARVVGAQRILQAQSDPFLGWVHSVEGPDGRLRDFYLRQFRDMKGSVDLQALDPDQSARYAAVCGSMLARAHSQSPGSAFIAGYLGTGDAFDRAVTAWARLYADQSEKDYDALRKAVKSGRLPAETGL</sequence>
<dbReference type="PANTHER" id="PTHR39441:SF1">
    <property type="entry name" value="DUF2252 DOMAIN-CONTAINING PROTEIN"/>
    <property type="match status" value="1"/>
</dbReference>
<name>A0A1H5G008_RHOJO</name>
<dbReference type="Pfam" id="PF10009">
    <property type="entry name" value="DUF2252"/>
    <property type="match status" value="1"/>
</dbReference>
<accession>A0A1H5G008</accession>
<gene>
    <name evidence="1" type="ORF">SAMN04490220_6604</name>
</gene>
<protein>
    <submittedName>
        <fullName evidence="1">Uncharacterized conserved protein, DUF2252 family</fullName>
    </submittedName>
</protein>
<proteinExistence type="predicted"/>
<dbReference type="InterPro" id="IPR018721">
    <property type="entry name" value="DUF2252"/>
</dbReference>